<name>A0A6A6ANV2_9PLEO</name>
<dbReference type="RefSeq" id="XP_033527205.1">
    <property type="nucleotide sequence ID" value="XM_033662323.1"/>
</dbReference>
<dbReference type="InterPro" id="IPR002110">
    <property type="entry name" value="Ankyrin_rpt"/>
</dbReference>
<reference evidence="2" key="1">
    <citation type="journal article" date="2020" name="Stud. Mycol.">
        <title>101 Dothideomycetes genomes: a test case for predicting lifestyles and emergence of pathogens.</title>
        <authorList>
            <person name="Haridas S."/>
            <person name="Albert R."/>
            <person name="Binder M."/>
            <person name="Bloem J."/>
            <person name="Labutti K."/>
            <person name="Salamov A."/>
            <person name="Andreopoulos B."/>
            <person name="Baker S."/>
            <person name="Barry K."/>
            <person name="Bills G."/>
            <person name="Bluhm B."/>
            <person name="Cannon C."/>
            <person name="Castanera R."/>
            <person name="Culley D."/>
            <person name="Daum C."/>
            <person name="Ezra D."/>
            <person name="Gonzalez J."/>
            <person name="Henrissat B."/>
            <person name="Kuo A."/>
            <person name="Liang C."/>
            <person name="Lipzen A."/>
            <person name="Lutzoni F."/>
            <person name="Magnuson J."/>
            <person name="Mondo S."/>
            <person name="Nolan M."/>
            <person name="Ohm R."/>
            <person name="Pangilinan J."/>
            <person name="Park H.-J."/>
            <person name="Ramirez L."/>
            <person name="Alfaro M."/>
            <person name="Sun H."/>
            <person name="Tritt A."/>
            <person name="Yoshinaga Y."/>
            <person name="Zwiers L.-H."/>
            <person name="Turgeon B."/>
            <person name="Goodwin S."/>
            <person name="Spatafora J."/>
            <person name="Crous P."/>
            <person name="Grigoriev I."/>
        </authorList>
    </citation>
    <scope>NUCLEOTIDE SEQUENCE</scope>
    <source>
        <strain evidence="2">CBS 119687</strain>
    </source>
</reference>
<evidence type="ECO:0000313" key="2">
    <source>
        <dbReference type="EMBL" id="KAF2132818.1"/>
    </source>
</evidence>
<evidence type="ECO:0000256" key="1">
    <source>
        <dbReference type="PROSITE-ProRule" id="PRU00023"/>
    </source>
</evidence>
<dbReference type="InterPro" id="IPR036770">
    <property type="entry name" value="Ankyrin_rpt-contain_sf"/>
</dbReference>
<dbReference type="Pfam" id="PF12796">
    <property type="entry name" value="Ank_2"/>
    <property type="match status" value="1"/>
</dbReference>
<organism evidence="2 3">
    <name type="scientific">Dothidotthia symphoricarpi CBS 119687</name>
    <dbReference type="NCBI Taxonomy" id="1392245"/>
    <lineage>
        <taxon>Eukaryota</taxon>
        <taxon>Fungi</taxon>
        <taxon>Dikarya</taxon>
        <taxon>Ascomycota</taxon>
        <taxon>Pezizomycotina</taxon>
        <taxon>Dothideomycetes</taxon>
        <taxon>Pleosporomycetidae</taxon>
        <taxon>Pleosporales</taxon>
        <taxon>Dothidotthiaceae</taxon>
        <taxon>Dothidotthia</taxon>
    </lineage>
</organism>
<dbReference type="AlphaFoldDB" id="A0A6A6ANV2"/>
<feature type="repeat" description="ANK" evidence="1">
    <location>
        <begin position="265"/>
        <end position="291"/>
    </location>
</feature>
<dbReference type="SUPFAM" id="SSF48403">
    <property type="entry name" value="Ankyrin repeat"/>
    <property type="match status" value="1"/>
</dbReference>
<dbReference type="SMART" id="SM00248">
    <property type="entry name" value="ANK"/>
    <property type="match status" value="2"/>
</dbReference>
<dbReference type="OrthoDB" id="539213at2759"/>
<dbReference type="Gene3D" id="1.25.40.20">
    <property type="entry name" value="Ankyrin repeat-containing domain"/>
    <property type="match status" value="1"/>
</dbReference>
<gene>
    <name evidence="2" type="ORF">P153DRAFT_174268</name>
</gene>
<accession>A0A6A6ANV2</accession>
<evidence type="ECO:0000313" key="3">
    <source>
        <dbReference type="Proteomes" id="UP000799771"/>
    </source>
</evidence>
<dbReference type="EMBL" id="ML977500">
    <property type="protein sequence ID" value="KAF2132818.1"/>
    <property type="molecule type" value="Genomic_DNA"/>
</dbReference>
<keyword evidence="3" id="KW-1185">Reference proteome</keyword>
<dbReference type="PROSITE" id="PS50297">
    <property type="entry name" value="ANK_REP_REGION"/>
    <property type="match status" value="1"/>
</dbReference>
<dbReference type="PROSITE" id="PS50088">
    <property type="entry name" value="ANK_REPEAT"/>
    <property type="match status" value="1"/>
</dbReference>
<dbReference type="Proteomes" id="UP000799771">
    <property type="component" value="Unassembled WGS sequence"/>
</dbReference>
<proteinExistence type="predicted"/>
<keyword evidence="1" id="KW-0040">ANK repeat</keyword>
<sequence length="711" mass="79705">MIHQCVIQPQTSIVSAETHVLPNLQHHSMNSKAQLHMSTKPGVKRLSAVTQVQMASSTFRKQPFRRADFPVASDEVATNVPAWLNKVVLERSIVVGKAQELMLHTISQMATAKFESTSMEIFAQDGFMMDDSGGVRSKTFVYSKNLRQRVCHQSSSFQTPFGCVWVRTTTIHLNDHIGGTLPKSQSVTSIVLYPATWIQRLGFKNGLEAIIAMGNKNCLFTCRLTLTRAVPEDSLIFELCRTGQTRAVKTILNKGIGSVVDTSPKGWKPLHFAAAGGHVDLCAMLIREGADKTALVYEGPTPSILSPISIFVASANDLHAEVKISMLRLFSDCIDIADPDDDGWAVHEWLKKAYAKEKVPVSRNSIIWLLHLTAKEEYVVFGARTLWCGIQHAIRSLLNHERHSRSLNRILGLTDDDVEATSRTHADAIGLWLALGIGGRKLLPMVVDAGSFFQMKGFDWVEDDITQSQVLKALPGIYAAWCHALIDCVEKVEEYMQLELEYCVKRLGWQRNAFLNAISRANTLVEGSRREHIHERVCTHCKDDYSALGFGLVEPAQIAITECIRTNHKSKCACPETHEDYIDAIETRLPIYCGSYYEEESDPDSDSDSDEEFFDAESDLTPDSHYLNQHPHLAGTSDIFLDTATILYRSHGRVWIGEYKIGQRFCATCLLLQEQYISKDDQETDFPPTPESYEGIRIDRHLRGAFDVEPN</sequence>
<protein>
    <submittedName>
        <fullName evidence="2">Uncharacterized protein</fullName>
    </submittedName>
</protein>
<dbReference type="GeneID" id="54402755"/>